<dbReference type="OrthoDB" id="3729649at2"/>
<dbReference type="Gene3D" id="3.40.630.30">
    <property type="match status" value="1"/>
</dbReference>
<dbReference type="GO" id="GO:0016747">
    <property type="term" value="F:acyltransferase activity, transferring groups other than amino-acyl groups"/>
    <property type="evidence" value="ECO:0007669"/>
    <property type="project" value="InterPro"/>
</dbReference>
<evidence type="ECO:0000259" key="2">
    <source>
        <dbReference type="PROSITE" id="PS51186"/>
    </source>
</evidence>
<keyword evidence="3" id="KW-0808">Transferase</keyword>
<reference evidence="3 4" key="1">
    <citation type="submission" date="2018-05" db="EMBL/GenBank/DDBJ databases">
        <title>Genomic Encyclopedia of Archaeal and Bacterial Type Strains, Phase II (KMG-II): from individual species to whole genera.</title>
        <authorList>
            <person name="Goeker M."/>
        </authorList>
    </citation>
    <scope>NUCLEOTIDE SEQUENCE [LARGE SCALE GENOMIC DNA]</scope>
    <source>
        <strain evidence="3 4">DSM 45184</strain>
    </source>
</reference>
<dbReference type="CDD" id="cd04301">
    <property type="entry name" value="NAT_SF"/>
    <property type="match status" value="1"/>
</dbReference>
<evidence type="ECO:0000313" key="3">
    <source>
        <dbReference type="EMBL" id="PWK29816.1"/>
    </source>
</evidence>
<dbReference type="InterPro" id="IPR016181">
    <property type="entry name" value="Acyl_CoA_acyltransferase"/>
</dbReference>
<evidence type="ECO:0000313" key="4">
    <source>
        <dbReference type="Proteomes" id="UP000245697"/>
    </source>
</evidence>
<feature type="compositionally biased region" description="Gly residues" evidence="1">
    <location>
        <begin position="129"/>
        <end position="140"/>
    </location>
</feature>
<feature type="region of interest" description="Disordered" evidence="1">
    <location>
        <begin position="120"/>
        <end position="158"/>
    </location>
</feature>
<dbReference type="InterPro" id="IPR000182">
    <property type="entry name" value="GNAT_dom"/>
</dbReference>
<evidence type="ECO:0000256" key="1">
    <source>
        <dbReference type="SAM" id="MobiDB-lite"/>
    </source>
</evidence>
<name>A0A316EJE6_9ACTN</name>
<dbReference type="AlphaFoldDB" id="A0A316EJE6"/>
<protein>
    <submittedName>
        <fullName evidence="3">Acetyltransferase (GNAT) family protein</fullName>
    </submittedName>
</protein>
<proteinExistence type="predicted"/>
<accession>A0A316EJE6</accession>
<dbReference type="PROSITE" id="PS51186">
    <property type="entry name" value="GNAT"/>
    <property type="match status" value="1"/>
</dbReference>
<gene>
    <name evidence="3" type="ORF">BC793_14339</name>
</gene>
<dbReference type="RefSeq" id="WP_109602871.1">
    <property type="nucleotide sequence ID" value="NZ_BONA01000106.1"/>
</dbReference>
<dbReference type="SUPFAM" id="SSF55729">
    <property type="entry name" value="Acyl-CoA N-acyltransferases (Nat)"/>
    <property type="match status" value="1"/>
</dbReference>
<dbReference type="Proteomes" id="UP000245697">
    <property type="component" value="Unassembled WGS sequence"/>
</dbReference>
<dbReference type="EMBL" id="QGGR01000043">
    <property type="protein sequence ID" value="PWK29816.1"/>
    <property type="molecule type" value="Genomic_DNA"/>
</dbReference>
<feature type="domain" description="N-acetyltransferase" evidence="2">
    <location>
        <begin position="4"/>
        <end position="189"/>
    </location>
</feature>
<dbReference type="Pfam" id="PF00583">
    <property type="entry name" value="Acetyltransf_1"/>
    <property type="match status" value="1"/>
</dbReference>
<keyword evidence="4" id="KW-1185">Reference proteome</keyword>
<organism evidence="3 4">
    <name type="scientific">Actinoplanes xinjiangensis</name>
    <dbReference type="NCBI Taxonomy" id="512350"/>
    <lineage>
        <taxon>Bacteria</taxon>
        <taxon>Bacillati</taxon>
        <taxon>Actinomycetota</taxon>
        <taxon>Actinomycetes</taxon>
        <taxon>Micromonosporales</taxon>
        <taxon>Micromonosporaceae</taxon>
        <taxon>Actinoplanes</taxon>
    </lineage>
</organism>
<sequence length="262" mass="27893">MDEVSIRFLDGESDINTLTRLYDTVIAPSFVTAEREPVERLRRVLAADELRGAIAVTPDGEPVGALFLEWFADIRAALLCYFAVRPDLRGQGIGHRLVAGATPRWRAELRPHVVFAEAGDPAFPDDSAGGDGDTAGGGDSAGDDGYATGGDGDSADGDDYGDGDARLRLYAGFGARRLPLPYLMPELAPGAGRLSNLLLLVVEADPAVSPAPDLIRSAIVEDFLTRYFARQEGGPVRDDDGELGRLLAECRRADALPLLTIG</sequence>
<comment type="caution">
    <text evidence="3">The sequence shown here is derived from an EMBL/GenBank/DDBJ whole genome shotgun (WGS) entry which is preliminary data.</text>
</comment>